<proteinExistence type="predicted"/>
<name>A0A367F681_9ACTN</name>
<feature type="compositionally biased region" description="Acidic residues" evidence="1">
    <location>
        <begin position="44"/>
        <end position="53"/>
    </location>
</feature>
<dbReference type="OrthoDB" id="3542270at2"/>
<reference evidence="2 3" key="1">
    <citation type="submission" date="2018-06" db="EMBL/GenBank/DDBJ databases">
        <title>Sphaerisporangium craniellae sp. nov., isolated from a marine sponge in the South China Sea.</title>
        <authorList>
            <person name="Li L."/>
        </authorList>
    </citation>
    <scope>NUCLEOTIDE SEQUENCE [LARGE SCALE GENOMIC DNA]</scope>
    <source>
        <strain evidence="2 3">CCTCC AA 208026</strain>
    </source>
</reference>
<protein>
    <submittedName>
        <fullName evidence="2">Uncharacterized protein</fullName>
    </submittedName>
</protein>
<gene>
    <name evidence="2" type="ORF">DQ384_31820</name>
</gene>
<feature type="region of interest" description="Disordered" evidence="1">
    <location>
        <begin position="25"/>
        <end position="54"/>
    </location>
</feature>
<accession>A0A367F681</accession>
<sequence length="138" mass="14116">MTVGALTILSGLVLTSCAPPNPVDPSGTYYGVDNSASGGHDSGVEDDSVDDPDAVTADCVSRASADDGSYKVVSASHCPPKAGGGHGHSAYFWYYGGRRRNGRVSRGTTVMPKDTEIVTRSGRSITRGGLGGRDHGGS</sequence>
<dbReference type="RefSeq" id="WP_114032576.1">
    <property type="nucleotide sequence ID" value="NZ_QOIL01000022.1"/>
</dbReference>
<organism evidence="2 3">
    <name type="scientific">Sphaerisporangium album</name>
    <dbReference type="NCBI Taxonomy" id="509200"/>
    <lineage>
        <taxon>Bacteria</taxon>
        <taxon>Bacillati</taxon>
        <taxon>Actinomycetota</taxon>
        <taxon>Actinomycetes</taxon>
        <taxon>Streptosporangiales</taxon>
        <taxon>Streptosporangiaceae</taxon>
        <taxon>Sphaerisporangium</taxon>
    </lineage>
</organism>
<comment type="caution">
    <text evidence="2">The sequence shown here is derived from an EMBL/GenBank/DDBJ whole genome shotgun (WGS) entry which is preliminary data.</text>
</comment>
<dbReference type="AlphaFoldDB" id="A0A367F681"/>
<evidence type="ECO:0000313" key="3">
    <source>
        <dbReference type="Proteomes" id="UP000253094"/>
    </source>
</evidence>
<dbReference type="Proteomes" id="UP000253094">
    <property type="component" value="Unassembled WGS sequence"/>
</dbReference>
<dbReference type="EMBL" id="QOIL01000022">
    <property type="protein sequence ID" value="RCG25449.1"/>
    <property type="molecule type" value="Genomic_DNA"/>
</dbReference>
<evidence type="ECO:0000256" key="1">
    <source>
        <dbReference type="SAM" id="MobiDB-lite"/>
    </source>
</evidence>
<evidence type="ECO:0000313" key="2">
    <source>
        <dbReference type="EMBL" id="RCG25449.1"/>
    </source>
</evidence>
<keyword evidence="3" id="KW-1185">Reference proteome</keyword>